<keyword evidence="1" id="KW-0472">Membrane</keyword>
<evidence type="ECO:0000256" key="1">
    <source>
        <dbReference type="SAM" id="Phobius"/>
    </source>
</evidence>
<dbReference type="EMBL" id="CP054856">
    <property type="protein sequence ID" value="QVM82302.1"/>
    <property type="molecule type" value="Genomic_DNA"/>
</dbReference>
<proteinExistence type="predicted"/>
<protein>
    <submittedName>
        <fullName evidence="2">Uncharacterized protein</fullName>
    </submittedName>
</protein>
<keyword evidence="3" id="KW-1185">Reference proteome</keyword>
<sequence>MFAIGCLMPAVLFVAGAILGAILGGNSGSMWGAGIGFLVGCLMPVAMFLMAKSHGNRKGR</sequence>
<accession>A0ABX8DZP5</accession>
<name>A0ABX8DZP5_9SPHN</name>
<dbReference type="Proteomes" id="UP000677126">
    <property type="component" value="Chromosome"/>
</dbReference>
<gene>
    <name evidence="2" type="ORF">HT578_12625</name>
</gene>
<evidence type="ECO:0000313" key="3">
    <source>
        <dbReference type="Proteomes" id="UP000677126"/>
    </source>
</evidence>
<evidence type="ECO:0000313" key="2">
    <source>
        <dbReference type="EMBL" id="QVM82302.1"/>
    </source>
</evidence>
<reference evidence="2 3" key="1">
    <citation type="journal article" date="2021" name="Int. J. Syst. Evol. Microbiol.">
        <title>Novosphingobium decolorationis sp. nov., an aniline blue-decolourizing bacterium isolated from East Pacific sediment.</title>
        <authorList>
            <person name="Chen X."/>
            <person name="Dong B."/>
            <person name="Chen T."/>
            <person name="Ren N."/>
            <person name="Wang J."/>
            <person name="Xu Y."/>
            <person name="Yang J."/>
            <person name="Zhu S."/>
            <person name="Chen J."/>
        </authorList>
    </citation>
    <scope>NUCLEOTIDE SEQUENCE [LARGE SCALE GENOMIC DNA]</scope>
    <source>
        <strain evidence="2 3">502str22</strain>
    </source>
</reference>
<keyword evidence="1" id="KW-1133">Transmembrane helix</keyword>
<keyword evidence="1" id="KW-0812">Transmembrane</keyword>
<organism evidence="2 3">
    <name type="scientific">Novosphingobium decolorationis</name>
    <dbReference type="NCBI Taxonomy" id="2698673"/>
    <lineage>
        <taxon>Bacteria</taxon>
        <taxon>Pseudomonadati</taxon>
        <taxon>Pseudomonadota</taxon>
        <taxon>Alphaproteobacteria</taxon>
        <taxon>Sphingomonadales</taxon>
        <taxon>Sphingomonadaceae</taxon>
        <taxon>Novosphingobium</taxon>
    </lineage>
</organism>
<feature type="transmembrane region" description="Helical" evidence="1">
    <location>
        <begin position="30"/>
        <end position="51"/>
    </location>
</feature>